<dbReference type="PANTHER" id="PTHR16140:SF0">
    <property type="entry name" value="NON-STRUCTURAL MAINTENANCE OF CHROMOSOMES ELEMENT 4"/>
    <property type="match status" value="1"/>
</dbReference>
<evidence type="ECO:0000259" key="9">
    <source>
        <dbReference type="Pfam" id="PF08743"/>
    </source>
</evidence>
<keyword evidence="6 7" id="KW-0539">Nucleus</keyword>
<evidence type="ECO:0000256" key="4">
    <source>
        <dbReference type="ARBA" id="ARBA00023172"/>
    </source>
</evidence>
<sequence>MGRVVVKKEPEQQSNRGSVAPGEPRIVKRERSGRGRRGESSNGAGAAQRPVEESEQGQGVMERRALRSKYLAMKNLINDEKEDLSRVDSDKFTSIISEVENLHQLVQKPREQVADAEALLDIANTLVTSVRSHGNEGVTPSDLVTSLLRSFGQTNGGSSTTESSVSMDWKSIGLSVSHIFNRVPGCCTMLGPMDTELKQRKAVVRHKRVRPTESAHPEELNNNNSDDKTDTDKNMATMFNILKKKRSARLEHLILNRNSFAQTVENLFAMSFLVKDGRVEITVDDNGHHLVFPKNAPASSSVLSGEVSYRHFVFRLDYKDWKTMVDMFQSDDVLMPHRMREDVNESPTSSPEKTPEQTAAPTTPIRKLTRNRGLVLQEQVVEDSPETESAASQAAAIRKGKRKLHA</sequence>
<feature type="region of interest" description="Disordered" evidence="8">
    <location>
        <begin position="1"/>
        <end position="61"/>
    </location>
</feature>
<comment type="subcellular location">
    <subcellularLocation>
        <location evidence="1 7">Nucleus</location>
    </subcellularLocation>
</comment>
<evidence type="ECO:0000256" key="5">
    <source>
        <dbReference type="ARBA" id="ARBA00023204"/>
    </source>
</evidence>
<gene>
    <name evidence="10" type="ORF">Scep_003197</name>
</gene>
<proteinExistence type="inferred from homology"/>
<protein>
    <recommendedName>
        <fullName evidence="7">Non-structural maintenance of chromosomes element 4</fullName>
    </recommendedName>
</protein>
<feature type="compositionally biased region" description="Basic and acidic residues" evidence="8">
    <location>
        <begin position="210"/>
        <end position="232"/>
    </location>
</feature>
<feature type="region of interest" description="Disordered" evidence="8">
    <location>
        <begin position="207"/>
        <end position="232"/>
    </location>
</feature>
<comment type="caution">
    <text evidence="10">The sequence shown here is derived from an EMBL/GenBank/DDBJ whole genome shotgun (WGS) entry which is preliminary data.</text>
</comment>
<feature type="compositionally biased region" description="Basic and acidic residues" evidence="8">
    <location>
        <begin position="1"/>
        <end position="11"/>
    </location>
</feature>
<evidence type="ECO:0000256" key="7">
    <source>
        <dbReference type="RuleBase" id="RU365071"/>
    </source>
</evidence>
<accession>A0AAP0PU77</accession>
<dbReference type="Pfam" id="PF08743">
    <property type="entry name" value="Nse4_C"/>
    <property type="match status" value="1"/>
</dbReference>
<dbReference type="PANTHER" id="PTHR16140">
    <property type="entry name" value="NON-STRUCTURAL MAINTENANCE OF CHROMOSOMES ELEMENT 4"/>
    <property type="match status" value="1"/>
</dbReference>
<comment type="similarity">
    <text evidence="2 7">Belongs to the NSE4 family.</text>
</comment>
<organism evidence="10 11">
    <name type="scientific">Stephania cephalantha</name>
    <dbReference type="NCBI Taxonomy" id="152367"/>
    <lineage>
        <taxon>Eukaryota</taxon>
        <taxon>Viridiplantae</taxon>
        <taxon>Streptophyta</taxon>
        <taxon>Embryophyta</taxon>
        <taxon>Tracheophyta</taxon>
        <taxon>Spermatophyta</taxon>
        <taxon>Magnoliopsida</taxon>
        <taxon>Ranunculales</taxon>
        <taxon>Menispermaceae</taxon>
        <taxon>Menispermoideae</taxon>
        <taxon>Cissampelideae</taxon>
        <taxon>Stephania</taxon>
    </lineage>
</organism>
<keyword evidence="3 7" id="KW-0227">DNA damage</keyword>
<comment type="function">
    <text evidence="7">Component of the SMC5-SMC6 complex, that promotes sister chromatid alignment after DNA damage and facilitates double-stranded DNA breaks (DSBs) repair via homologous recombination between sister chromatids.</text>
</comment>
<feature type="domain" description="Non-structural maintenance of chromosome element 4 C-terminal" evidence="9">
    <location>
        <begin position="249"/>
        <end position="333"/>
    </location>
</feature>
<dbReference type="GO" id="GO:0005634">
    <property type="term" value="C:nucleus"/>
    <property type="evidence" value="ECO:0007669"/>
    <property type="project" value="UniProtKB-SubCell"/>
</dbReference>
<feature type="region of interest" description="Disordered" evidence="8">
    <location>
        <begin position="340"/>
        <end position="406"/>
    </location>
</feature>
<evidence type="ECO:0000256" key="2">
    <source>
        <dbReference type="ARBA" id="ARBA00008997"/>
    </source>
</evidence>
<reference evidence="10 11" key="1">
    <citation type="submission" date="2024-01" db="EMBL/GenBank/DDBJ databases">
        <title>Genome assemblies of Stephania.</title>
        <authorList>
            <person name="Yang L."/>
        </authorList>
    </citation>
    <scope>NUCLEOTIDE SEQUENCE [LARGE SCALE GENOMIC DNA]</scope>
    <source>
        <strain evidence="10">JXDWG</strain>
        <tissue evidence="10">Leaf</tissue>
    </source>
</reference>
<name>A0AAP0PU77_9MAGN</name>
<keyword evidence="5 7" id="KW-0234">DNA repair</keyword>
<dbReference type="InterPro" id="IPR014854">
    <property type="entry name" value="Nse4_C"/>
</dbReference>
<feature type="compositionally biased region" description="Polar residues" evidence="8">
    <location>
        <begin position="345"/>
        <end position="361"/>
    </location>
</feature>
<evidence type="ECO:0000313" key="11">
    <source>
        <dbReference type="Proteomes" id="UP001419268"/>
    </source>
</evidence>
<dbReference type="GO" id="GO:0030915">
    <property type="term" value="C:Smc5-Smc6 complex"/>
    <property type="evidence" value="ECO:0007669"/>
    <property type="project" value="UniProtKB-UniRule"/>
</dbReference>
<dbReference type="Proteomes" id="UP001419268">
    <property type="component" value="Unassembled WGS sequence"/>
</dbReference>
<dbReference type="GO" id="GO:0006281">
    <property type="term" value="P:DNA repair"/>
    <property type="evidence" value="ECO:0007669"/>
    <property type="project" value="UniProtKB-UniRule"/>
</dbReference>
<dbReference type="InterPro" id="IPR027786">
    <property type="entry name" value="Nse4/EID"/>
</dbReference>
<evidence type="ECO:0000256" key="8">
    <source>
        <dbReference type="SAM" id="MobiDB-lite"/>
    </source>
</evidence>
<keyword evidence="4 7" id="KW-0233">DNA recombination</keyword>
<comment type="subunit">
    <text evidence="7">Component of the SMC5-SMC6 complex.</text>
</comment>
<evidence type="ECO:0000256" key="1">
    <source>
        <dbReference type="ARBA" id="ARBA00004123"/>
    </source>
</evidence>
<dbReference type="EMBL" id="JBBNAG010000002">
    <property type="protein sequence ID" value="KAK9156623.1"/>
    <property type="molecule type" value="Genomic_DNA"/>
</dbReference>
<evidence type="ECO:0000256" key="3">
    <source>
        <dbReference type="ARBA" id="ARBA00022763"/>
    </source>
</evidence>
<keyword evidence="11" id="KW-1185">Reference proteome</keyword>
<evidence type="ECO:0000313" key="10">
    <source>
        <dbReference type="EMBL" id="KAK9156623.1"/>
    </source>
</evidence>
<feature type="compositionally biased region" description="Basic and acidic residues" evidence="8">
    <location>
        <begin position="25"/>
        <end position="39"/>
    </location>
</feature>
<dbReference type="GO" id="GO:0006310">
    <property type="term" value="P:DNA recombination"/>
    <property type="evidence" value="ECO:0007669"/>
    <property type="project" value="UniProtKB-UniRule"/>
</dbReference>
<dbReference type="AlphaFoldDB" id="A0AAP0PU77"/>
<evidence type="ECO:0000256" key="6">
    <source>
        <dbReference type="ARBA" id="ARBA00023242"/>
    </source>
</evidence>